<feature type="compositionally biased region" description="Basic and acidic residues" evidence="1">
    <location>
        <begin position="264"/>
        <end position="275"/>
    </location>
</feature>
<accession>A0ABM1T7N2</accession>
<dbReference type="PANTHER" id="PTHR20849">
    <property type="entry name" value="EUKARYOTIC TRANSLATION INITIATION FACTOR 4E-BINDING PROTEIN MEXTLI"/>
    <property type="match status" value="1"/>
</dbReference>
<feature type="region of interest" description="Disordered" evidence="1">
    <location>
        <begin position="164"/>
        <end position="189"/>
    </location>
</feature>
<feature type="compositionally biased region" description="Low complexity" evidence="1">
    <location>
        <begin position="278"/>
        <end position="297"/>
    </location>
</feature>
<feature type="region of interest" description="Disordered" evidence="1">
    <location>
        <begin position="435"/>
        <end position="512"/>
    </location>
</feature>
<dbReference type="Gene3D" id="1.25.40.180">
    <property type="match status" value="1"/>
</dbReference>
<keyword evidence="2" id="KW-1185">Reference proteome</keyword>
<dbReference type="SUPFAM" id="SSF54791">
    <property type="entry name" value="Eukaryotic type KH-domain (KH-domain type I)"/>
    <property type="match status" value="1"/>
</dbReference>
<feature type="region of interest" description="Disordered" evidence="1">
    <location>
        <begin position="1"/>
        <end position="28"/>
    </location>
</feature>
<feature type="compositionally biased region" description="Low complexity" evidence="1">
    <location>
        <begin position="477"/>
        <end position="488"/>
    </location>
</feature>
<dbReference type="InterPro" id="IPR036612">
    <property type="entry name" value="KH_dom_type_1_sf"/>
</dbReference>
<evidence type="ECO:0000256" key="1">
    <source>
        <dbReference type="SAM" id="MobiDB-lite"/>
    </source>
</evidence>
<feature type="region of interest" description="Disordered" evidence="1">
    <location>
        <begin position="651"/>
        <end position="673"/>
    </location>
</feature>
<name>A0ABM1T7N2_LIMPO</name>
<feature type="compositionally biased region" description="Polar residues" evidence="1">
    <location>
        <begin position="435"/>
        <end position="445"/>
    </location>
</feature>
<gene>
    <name evidence="3" type="primary">LOC106467953</name>
</gene>
<protein>
    <submittedName>
        <fullName evidence="3">Eukaryotic translation initiation factor 4E-binding protein Mextli-like isoform X2</fullName>
    </submittedName>
</protein>
<organism evidence="2 3">
    <name type="scientific">Limulus polyphemus</name>
    <name type="common">Atlantic horseshoe crab</name>
    <dbReference type="NCBI Taxonomy" id="6850"/>
    <lineage>
        <taxon>Eukaryota</taxon>
        <taxon>Metazoa</taxon>
        <taxon>Ecdysozoa</taxon>
        <taxon>Arthropoda</taxon>
        <taxon>Chelicerata</taxon>
        <taxon>Merostomata</taxon>
        <taxon>Xiphosura</taxon>
        <taxon>Limulidae</taxon>
        <taxon>Limulus</taxon>
    </lineage>
</organism>
<dbReference type="PANTHER" id="PTHR20849:SF2">
    <property type="entry name" value="EUKARYOTIC TRANSLATION INITIATION FACTOR 4E-BINDING PROTEIN MEXTLI"/>
    <property type="match status" value="1"/>
</dbReference>
<feature type="compositionally biased region" description="Basic and acidic residues" evidence="1">
    <location>
        <begin position="453"/>
        <end position="475"/>
    </location>
</feature>
<dbReference type="Proteomes" id="UP000694941">
    <property type="component" value="Unplaced"/>
</dbReference>
<reference evidence="3" key="1">
    <citation type="submission" date="2025-08" db="UniProtKB">
        <authorList>
            <consortium name="RefSeq"/>
        </authorList>
    </citation>
    <scope>IDENTIFICATION</scope>
    <source>
        <tissue evidence="3">Muscle</tissue>
    </source>
</reference>
<dbReference type="RefSeq" id="XP_022251888.1">
    <property type="nucleotide sequence ID" value="XM_022396180.1"/>
</dbReference>
<dbReference type="GeneID" id="106467953"/>
<dbReference type="InterPro" id="IPR040160">
    <property type="entry name" value="Mxt"/>
</dbReference>
<evidence type="ECO:0000313" key="2">
    <source>
        <dbReference type="Proteomes" id="UP000694941"/>
    </source>
</evidence>
<proteinExistence type="predicted"/>
<sequence length="673" mass="73735">MATKAVRNVRKLERPRPLKVPSEGSRRQNTVLAASGDSSTSLNDNTVEDVIQDLESLHISINNGNLDDTTLSKIIKVCSQLKSKGSQLETNYKEQLDRYFVTLRNASREERLNELCRVRLLEVIELRAMMWKTNDNLNNYYKQKIIHVEGLDQQSTGSVIPSLTTSQSVTTAPPGYLPGQNSLSVSSTNQSQLSLTPGEVLKSSGKFAKPTKIPGKNYFKDEIVIRNSDSGKVSPGARDRLVQITGSNEESIEHAKALIEDTIRRNASPVREKTETPGLECSGSSSSLASNLSEDSGAGPSPFNISSRKSLIHSYSTGDATMGEYSHTVYIGRDTIKVFSEKKDLVTAAKLVLEEHFAGQAEIVEKQRRQTAMHSYMCGGDNRRPLSMFSVDFSPFRQDSGQWDFSGAKDVIPGYPNYADPAAKVSTWLCNDTKTVQTDQEASPRSSSSSDEETYKAEEEASPTDDEKSTNREVAELPLDSPLQSPQPVNEPKPFTVEPVSSKPAPGLMKAPSHPEVRVALNLSGSESSSVKVVRQPLFPDSSKEAVEQAESTTTLNALSAKARRAHFARMSSVNAVVESKQEPSSAVTSISRISYSREFLLNCALSPHSCAFPVNLVQIAKDAPYIIRQTSTRFDPAAYRAQTSAKWAKQVSKSDTKDCSRSSPSDEVSDNM</sequence>
<feature type="region of interest" description="Disordered" evidence="1">
    <location>
        <begin position="264"/>
        <end position="303"/>
    </location>
</feature>
<evidence type="ECO:0000313" key="3">
    <source>
        <dbReference type="RefSeq" id="XP_022251888.1"/>
    </source>
</evidence>
<feature type="compositionally biased region" description="Polar residues" evidence="1">
    <location>
        <begin position="179"/>
        <end position="189"/>
    </location>
</feature>